<name>A0ABN2WIA1_9MICO</name>
<protein>
    <submittedName>
        <fullName evidence="1">Uncharacterized protein</fullName>
    </submittedName>
</protein>
<keyword evidence="2" id="KW-1185">Reference proteome</keyword>
<reference evidence="1 2" key="1">
    <citation type="journal article" date="2019" name="Int. J. Syst. Evol. Microbiol.">
        <title>The Global Catalogue of Microorganisms (GCM) 10K type strain sequencing project: providing services to taxonomists for standard genome sequencing and annotation.</title>
        <authorList>
            <consortium name="The Broad Institute Genomics Platform"/>
            <consortium name="The Broad Institute Genome Sequencing Center for Infectious Disease"/>
            <person name="Wu L."/>
            <person name="Ma J."/>
        </authorList>
    </citation>
    <scope>NUCLEOTIDE SEQUENCE [LARGE SCALE GENOMIC DNA]</scope>
    <source>
        <strain evidence="1 2">JCM 15900</strain>
    </source>
</reference>
<evidence type="ECO:0000313" key="1">
    <source>
        <dbReference type="EMBL" id="GAA2092585.1"/>
    </source>
</evidence>
<gene>
    <name evidence="1" type="ORF">GCM10009823_10410</name>
</gene>
<evidence type="ECO:0000313" key="2">
    <source>
        <dbReference type="Proteomes" id="UP001500984"/>
    </source>
</evidence>
<dbReference type="RefSeq" id="WP_344335869.1">
    <property type="nucleotide sequence ID" value="NZ_BAAAPZ010000003.1"/>
</dbReference>
<comment type="caution">
    <text evidence="1">The sequence shown here is derived from an EMBL/GenBank/DDBJ whole genome shotgun (WGS) entry which is preliminary data.</text>
</comment>
<dbReference type="Proteomes" id="UP001500984">
    <property type="component" value="Unassembled WGS sequence"/>
</dbReference>
<sequence>MTFDPAGVRTIYDSAVRNGYGQGWRDGWTDGYLAGRRAQSLQDDELVQALAEAQRTRELLMQDVSASIKATIAGLEARKARRNQYSNFDARKGVRAA</sequence>
<accession>A0ABN2WIA1</accession>
<proteinExistence type="predicted"/>
<organism evidence="1 2">
    <name type="scientific">Brevibacterium salitolerans</name>
    <dbReference type="NCBI Taxonomy" id="1403566"/>
    <lineage>
        <taxon>Bacteria</taxon>
        <taxon>Bacillati</taxon>
        <taxon>Actinomycetota</taxon>
        <taxon>Actinomycetes</taxon>
        <taxon>Micrococcales</taxon>
        <taxon>Brevibacteriaceae</taxon>
        <taxon>Brevibacterium</taxon>
    </lineage>
</organism>
<dbReference type="EMBL" id="BAAAPZ010000003">
    <property type="protein sequence ID" value="GAA2092585.1"/>
    <property type="molecule type" value="Genomic_DNA"/>
</dbReference>